<proteinExistence type="predicted"/>
<dbReference type="EMBL" id="UINC01162221">
    <property type="protein sequence ID" value="SVD61857.1"/>
    <property type="molecule type" value="Genomic_DNA"/>
</dbReference>
<reference evidence="1" key="1">
    <citation type="submission" date="2018-05" db="EMBL/GenBank/DDBJ databases">
        <authorList>
            <person name="Lanie J.A."/>
            <person name="Ng W.-L."/>
            <person name="Kazmierczak K.M."/>
            <person name="Andrzejewski T.M."/>
            <person name="Davidsen T.M."/>
            <person name="Wayne K.J."/>
            <person name="Tettelin H."/>
            <person name="Glass J.I."/>
            <person name="Rusch D."/>
            <person name="Podicherti R."/>
            <person name="Tsui H.-C.T."/>
            <person name="Winkler M.E."/>
        </authorList>
    </citation>
    <scope>NUCLEOTIDE SEQUENCE</scope>
</reference>
<name>A0A382WSM9_9ZZZZ</name>
<gene>
    <name evidence="1" type="ORF">METZ01_LOCUS414711</name>
</gene>
<dbReference type="GO" id="GO:0003676">
    <property type="term" value="F:nucleic acid binding"/>
    <property type="evidence" value="ECO:0007669"/>
    <property type="project" value="InterPro"/>
</dbReference>
<dbReference type="AlphaFoldDB" id="A0A382WSM9"/>
<accession>A0A382WSM9</accession>
<feature type="non-terminal residue" evidence="1">
    <location>
        <position position="1"/>
    </location>
</feature>
<dbReference type="InterPro" id="IPR036397">
    <property type="entry name" value="RNaseH_sf"/>
</dbReference>
<sequence>ELHEKLFDKPMQQAHNALVDVRACMKCYFELEKRGIIDTRH</sequence>
<protein>
    <recommendedName>
        <fullName evidence="2">Exonuclease domain-containing protein</fullName>
    </recommendedName>
</protein>
<organism evidence="1">
    <name type="scientific">marine metagenome</name>
    <dbReference type="NCBI Taxonomy" id="408172"/>
    <lineage>
        <taxon>unclassified sequences</taxon>
        <taxon>metagenomes</taxon>
        <taxon>ecological metagenomes</taxon>
    </lineage>
</organism>
<evidence type="ECO:0008006" key="2">
    <source>
        <dbReference type="Google" id="ProtNLM"/>
    </source>
</evidence>
<evidence type="ECO:0000313" key="1">
    <source>
        <dbReference type="EMBL" id="SVD61857.1"/>
    </source>
</evidence>
<dbReference type="Gene3D" id="3.30.420.10">
    <property type="entry name" value="Ribonuclease H-like superfamily/Ribonuclease H"/>
    <property type="match status" value="1"/>
</dbReference>